<reference evidence="3 4" key="1">
    <citation type="submission" date="2024-01" db="EMBL/GenBank/DDBJ databases">
        <title>Comparative genomics of Cryptococcus and Kwoniella reveals pathogenesis evolution and contrasting modes of karyotype evolution via chromosome fusion or intercentromeric recombination.</title>
        <authorList>
            <person name="Coelho M.A."/>
            <person name="David-Palma M."/>
            <person name="Shea T."/>
            <person name="Bowers K."/>
            <person name="McGinley-Smith S."/>
            <person name="Mohammad A.W."/>
            <person name="Gnirke A."/>
            <person name="Yurkov A.M."/>
            <person name="Nowrousian M."/>
            <person name="Sun S."/>
            <person name="Cuomo C.A."/>
            <person name="Heitman J."/>
        </authorList>
    </citation>
    <scope>NUCLEOTIDE SEQUENCE [LARGE SCALE GENOMIC DNA]</scope>
    <source>
        <strain evidence="3 4">PYCC6329</strain>
    </source>
</reference>
<keyword evidence="2" id="KW-0812">Transmembrane</keyword>
<proteinExistence type="predicted"/>
<dbReference type="EMBL" id="CP144089">
    <property type="protein sequence ID" value="WWD04307.1"/>
    <property type="molecule type" value="Genomic_DNA"/>
</dbReference>
<evidence type="ECO:0000256" key="1">
    <source>
        <dbReference type="SAM" id="MobiDB-lite"/>
    </source>
</evidence>
<dbReference type="GeneID" id="91101180"/>
<dbReference type="AlphaFoldDB" id="A0AAX4KCY9"/>
<evidence type="ECO:0000256" key="2">
    <source>
        <dbReference type="SAM" id="Phobius"/>
    </source>
</evidence>
<sequence length="547" mass="62339">MVSLLSPGNSPSALSTSRWNPQIPLLELLAKLPEPHPRQPTDLVIAFGTIFFMQLMLSTPHTGGWGLLRMGIVAPICFGAFTYLITCQVENDDITHWGGSILSFIYMMRILEYFVFFPPEQHCHRIIPKSQLHPPVRSFKPPVHDNDHRPSEAEGEVLIPEPVPRPFTLAKFYWAGSLIWSYRGIGWAHQCPLPRSSTEHPYTRKSSFKEWLKIQLPYYIATYLIEDLCRAIRNVIGKDFFSGPNHLPYDSLTQSQRAVYSIAVVSRIHFGLILTWFHTAVCMIVLGKILGWKGELWEPWGWPPMFGSLENLWVHPGLSTMWSKTWHGYNRRWLYVLGWIGIGENILGLTHTGISSHPSIPPQPEHKRNNDMPSGTSSPSESGRVSPSHPIASSSSPNGPNRAVSTKLVISNLIKSFITFLLSGLNHDAGSLALLIKNHPRTEPVYLNDLFRLTPFFILQPVGLAFEALVKSIYRSNIKRFVERGKEPSWLVFTERLIGFVWTWTWLGWTARYFVEGMAHLGAYRRDGDRDLYFSVWGGLVWGKWMI</sequence>
<keyword evidence="2" id="KW-0472">Membrane</keyword>
<feature type="region of interest" description="Disordered" evidence="1">
    <location>
        <begin position="357"/>
        <end position="401"/>
    </location>
</feature>
<dbReference type="PANTHER" id="PTHR31595">
    <property type="entry name" value="LONG-CHAIN-ALCOHOL O-FATTY-ACYLTRANSFERASE 3-RELATED"/>
    <property type="match status" value="1"/>
</dbReference>
<evidence type="ECO:0000313" key="4">
    <source>
        <dbReference type="Proteomes" id="UP001358614"/>
    </source>
</evidence>
<evidence type="ECO:0008006" key="5">
    <source>
        <dbReference type="Google" id="ProtNLM"/>
    </source>
</evidence>
<dbReference type="InterPro" id="IPR044851">
    <property type="entry name" value="Wax_synthase"/>
</dbReference>
<evidence type="ECO:0000313" key="3">
    <source>
        <dbReference type="EMBL" id="WWD04307.1"/>
    </source>
</evidence>
<organism evidence="3 4">
    <name type="scientific">Kwoniella europaea PYCC6329</name>
    <dbReference type="NCBI Taxonomy" id="1423913"/>
    <lineage>
        <taxon>Eukaryota</taxon>
        <taxon>Fungi</taxon>
        <taxon>Dikarya</taxon>
        <taxon>Basidiomycota</taxon>
        <taxon>Agaricomycotina</taxon>
        <taxon>Tremellomycetes</taxon>
        <taxon>Tremellales</taxon>
        <taxon>Cryptococcaceae</taxon>
        <taxon>Kwoniella</taxon>
    </lineage>
</organism>
<accession>A0AAX4KCY9</accession>
<dbReference type="KEGG" id="ker:91101180"/>
<dbReference type="PANTHER" id="PTHR31595:SF57">
    <property type="entry name" value="OS04G0481900 PROTEIN"/>
    <property type="match status" value="1"/>
</dbReference>
<name>A0AAX4KCY9_9TREE</name>
<feature type="transmembrane region" description="Helical" evidence="2">
    <location>
        <begin position="97"/>
        <end position="117"/>
    </location>
</feature>
<keyword evidence="2" id="KW-1133">Transmembrane helix</keyword>
<protein>
    <recommendedName>
        <fullName evidence="5">Wax synthase domain-containing protein</fullName>
    </recommendedName>
</protein>
<dbReference type="Proteomes" id="UP001358614">
    <property type="component" value="Chromosome 1"/>
</dbReference>
<feature type="compositionally biased region" description="Low complexity" evidence="1">
    <location>
        <begin position="373"/>
        <end position="397"/>
    </location>
</feature>
<dbReference type="RefSeq" id="XP_066082274.1">
    <property type="nucleotide sequence ID" value="XM_066226177.1"/>
</dbReference>
<feature type="transmembrane region" description="Helical" evidence="2">
    <location>
        <begin position="66"/>
        <end position="85"/>
    </location>
</feature>
<gene>
    <name evidence="3" type="ORF">V865_002376</name>
</gene>
<keyword evidence="4" id="KW-1185">Reference proteome</keyword>
<dbReference type="GO" id="GO:0008374">
    <property type="term" value="F:O-acyltransferase activity"/>
    <property type="evidence" value="ECO:0007669"/>
    <property type="project" value="InterPro"/>
</dbReference>
<dbReference type="GO" id="GO:0006629">
    <property type="term" value="P:lipid metabolic process"/>
    <property type="evidence" value="ECO:0007669"/>
    <property type="project" value="InterPro"/>
</dbReference>